<dbReference type="EMBL" id="KI913151">
    <property type="protein sequence ID" value="ETV72994.1"/>
    <property type="molecule type" value="Genomic_DNA"/>
</dbReference>
<evidence type="ECO:0000256" key="1">
    <source>
        <dbReference type="SAM" id="Phobius"/>
    </source>
</evidence>
<dbReference type="SUPFAM" id="SSF53756">
    <property type="entry name" value="UDP-Glycosyltransferase/glycogen phosphorylase"/>
    <property type="match status" value="1"/>
</dbReference>
<dbReference type="AlphaFoldDB" id="W4G1R3"/>
<dbReference type="Gene3D" id="3.40.50.2000">
    <property type="entry name" value="Glycogen Phosphorylase B"/>
    <property type="match status" value="1"/>
</dbReference>
<evidence type="ECO:0008006" key="3">
    <source>
        <dbReference type="Google" id="ProtNLM"/>
    </source>
</evidence>
<proteinExistence type="predicted"/>
<evidence type="ECO:0000313" key="2">
    <source>
        <dbReference type="EMBL" id="ETV72994.1"/>
    </source>
</evidence>
<gene>
    <name evidence="2" type="ORF">H257_12040</name>
</gene>
<reference evidence="2" key="1">
    <citation type="submission" date="2013-12" db="EMBL/GenBank/DDBJ databases">
        <title>The Genome Sequence of Aphanomyces astaci APO3.</title>
        <authorList>
            <consortium name="The Broad Institute Genomics Platform"/>
            <person name="Russ C."/>
            <person name="Tyler B."/>
            <person name="van West P."/>
            <person name="Dieguez-Uribeondo J."/>
            <person name="Young S.K."/>
            <person name="Zeng Q."/>
            <person name="Gargeya S."/>
            <person name="Fitzgerald M."/>
            <person name="Abouelleil A."/>
            <person name="Alvarado L."/>
            <person name="Chapman S.B."/>
            <person name="Gainer-Dewar J."/>
            <person name="Goldberg J."/>
            <person name="Griggs A."/>
            <person name="Gujja S."/>
            <person name="Hansen M."/>
            <person name="Howarth C."/>
            <person name="Imamovic A."/>
            <person name="Ireland A."/>
            <person name="Larimer J."/>
            <person name="McCowan C."/>
            <person name="Murphy C."/>
            <person name="Pearson M."/>
            <person name="Poon T.W."/>
            <person name="Priest M."/>
            <person name="Roberts A."/>
            <person name="Saif S."/>
            <person name="Shea T."/>
            <person name="Sykes S."/>
            <person name="Wortman J."/>
            <person name="Nusbaum C."/>
            <person name="Birren B."/>
        </authorList>
    </citation>
    <scope>NUCLEOTIDE SEQUENCE [LARGE SCALE GENOMIC DNA]</scope>
    <source>
        <strain evidence="2">APO3</strain>
    </source>
</reference>
<keyword evidence="1" id="KW-1133">Transmembrane helix</keyword>
<name>W4G1R3_APHAT</name>
<dbReference type="VEuPathDB" id="FungiDB:H257_12040"/>
<dbReference type="RefSeq" id="XP_009837443.1">
    <property type="nucleotide sequence ID" value="XM_009839141.1"/>
</dbReference>
<sequence length="479" mass="54563">MSLAKEGAASHRNLSSSRWWRRPRWMLLGCMGVLMGVQVLVTVVGLSRGGGIFRRPANNYADFEPDLLHLNHLNDLCLHENNSIIPWTYNSPKESRAAHLLSKDAPLADLLAELARCPEVDVLLPDHLHGHGYCEDAMVYVKYLHTRSLPLWVFDLEFTLDGRVQTYFDLCPHSAILFLNHFWEGLHTRPTFPPNKTVIMMPNIEMYELTPAHYHRADIVLAKTQDAHRRITAWYAREGNNPRYSKVWYTQHTSSDPTALARAQSKAAPSTFGSIRPKDFTNLRVFHANGHSWQKNTPKILDCWNERPTFPYLNVYSKDELSNRTYWTHFRDKTPSNLAYHLGEDIDPAAFGKLMAEASVILCPSTMEGFGHYINQARAAGALVVTTNAAPMNEFVDESSGVLIGASARGTNGRVMMGDGTEWDVEPSAICAGMDQVLAMTPYARQRMAQEGQRKYFDQLGYFRSQMNDLRDWLRRYRQ</sequence>
<feature type="transmembrane region" description="Helical" evidence="1">
    <location>
        <begin position="25"/>
        <end position="46"/>
    </location>
</feature>
<organism evidence="2">
    <name type="scientific">Aphanomyces astaci</name>
    <name type="common">Crayfish plague agent</name>
    <dbReference type="NCBI Taxonomy" id="112090"/>
    <lineage>
        <taxon>Eukaryota</taxon>
        <taxon>Sar</taxon>
        <taxon>Stramenopiles</taxon>
        <taxon>Oomycota</taxon>
        <taxon>Saprolegniomycetes</taxon>
        <taxon>Saprolegniales</taxon>
        <taxon>Verrucalvaceae</taxon>
        <taxon>Aphanomyces</taxon>
    </lineage>
</organism>
<accession>W4G1R3</accession>
<protein>
    <recommendedName>
        <fullName evidence="3">Glycosyl transferase family 1 domain-containing protein</fullName>
    </recommendedName>
</protein>
<keyword evidence="1" id="KW-0472">Membrane</keyword>
<dbReference type="GeneID" id="20814036"/>
<keyword evidence="1" id="KW-0812">Transmembrane</keyword>
<dbReference type="OrthoDB" id="2100592at2759"/>